<protein>
    <submittedName>
        <fullName evidence="1">Uncharacterized protein</fullName>
    </submittedName>
</protein>
<name>A0A5J5I2R1_9BACI</name>
<gene>
    <name evidence="1" type="ORF">F4V44_03495</name>
</gene>
<keyword evidence="2" id="KW-1185">Reference proteome</keyword>
<proteinExistence type="predicted"/>
<accession>A0A5J5I2R1</accession>
<dbReference type="RefSeq" id="WP_150438603.1">
    <property type="nucleotide sequence ID" value="NZ_VYKL01000009.1"/>
</dbReference>
<evidence type="ECO:0000313" key="2">
    <source>
        <dbReference type="Proteomes" id="UP000326671"/>
    </source>
</evidence>
<organism evidence="1 2">
    <name type="scientific">Niallia endozanthoxylica</name>
    <dbReference type="NCBI Taxonomy" id="2036016"/>
    <lineage>
        <taxon>Bacteria</taxon>
        <taxon>Bacillati</taxon>
        <taxon>Bacillota</taxon>
        <taxon>Bacilli</taxon>
        <taxon>Bacillales</taxon>
        <taxon>Bacillaceae</taxon>
        <taxon>Niallia</taxon>
    </lineage>
</organism>
<dbReference type="AlphaFoldDB" id="A0A5J5I2R1"/>
<reference evidence="1 2" key="1">
    <citation type="submission" date="2019-09" db="EMBL/GenBank/DDBJ databases">
        <title>Whole genome sequences of isolates from the Mars Exploration Rovers.</title>
        <authorList>
            <person name="Seuylemezian A."/>
            <person name="Vaishampayan P."/>
        </authorList>
    </citation>
    <scope>NUCLEOTIDE SEQUENCE [LARGE SCALE GENOMIC DNA]</scope>
    <source>
        <strain evidence="1 2">MER_TA_151</strain>
    </source>
</reference>
<dbReference type="EMBL" id="VYKL01000009">
    <property type="protein sequence ID" value="KAA9029138.1"/>
    <property type="molecule type" value="Genomic_DNA"/>
</dbReference>
<sequence>MVIIGPAHLTLTTETFMGERCQEAGMPNLCLPPIFTPCSRSFLSIFLNLFTYRIFAP</sequence>
<dbReference type="Proteomes" id="UP000326671">
    <property type="component" value="Unassembled WGS sequence"/>
</dbReference>
<evidence type="ECO:0000313" key="1">
    <source>
        <dbReference type="EMBL" id="KAA9029138.1"/>
    </source>
</evidence>
<comment type="caution">
    <text evidence="1">The sequence shown here is derived from an EMBL/GenBank/DDBJ whole genome shotgun (WGS) entry which is preliminary data.</text>
</comment>